<feature type="domain" description="DDE" evidence="1">
    <location>
        <begin position="16"/>
        <end position="118"/>
    </location>
</feature>
<dbReference type="EMBL" id="JADQDO010000015">
    <property type="protein sequence ID" value="MBF9235543.1"/>
    <property type="molecule type" value="Genomic_DNA"/>
</dbReference>
<dbReference type="PANTHER" id="PTHR35528:SF3">
    <property type="entry name" value="BLL1675 PROTEIN"/>
    <property type="match status" value="1"/>
</dbReference>
<reference evidence="2" key="1">
    <citation type="submission" date="2020-11" db="EMBL/GenBank/DDBJ databases">
        <authorList>
            <person name="Kim M.K."/>
        </authorList>
    </citation>
    <scope>NUCLEOTIDE SEQUENCE</scope>
    <source>
        <strain evidence="2">BT350</strain>
    </source>
</reference>
<name>A0A931BT77_9HYPH</name>
<comment type="caution">
    <text evidence="2">The sequence shown here is derived from an EMBL/GenBank/DDBJ whole genome shotgun (WGS) entry which is preliminary data.</text>
</comment>
<dbReference type="Pfam" id="PF13610">
    <property type="entry name" value="DDE_Tnp_IS240"/>
    <property type="match status" value="1"/>
</dbReference>
<dbReference type="AlphaFoldDB" id="A0A931BT77"/>
<dbReference type="Proteomes" id="UP000599312">
    <property type="component" value="Unassembled WGS sequence"/>
</dbReference>
<evidence type="ECO:0000313" key="3">
    <source>
        <dbReference type="Proteomes" id="UP000599312"/>
    </source>
</evidence>
<evidence type="ECO:0000259" key="1">
    <source>
        <dbReference type="Pfam" id="PF13610"/>
    </source>
</evidence>
<dbReference type="InterPro" id="IPR032874">
    <property type="entry name" value="DDE_dom"/>
</dbReference>
<evidence type="ECO:0000313" key="2">
    <source>
        <dbReference type="EMBL" id="MBF9235543.1"/>
    </source>
</evidence>
<dbReference type="PANTHER" id="PTHR35528">
    <property type="entry name" value="BLL1675 PROTEIN"/>
    <property type="match status" value="1"/>
</dbReference>
<dbReference type="InterPro" id="IPR052183">
    <property type="entry name" value="IS_Transposase"/>
</dbReference>
<sequence>MLRADLNRIKPIASAEAYIKVRGEWTYLHRAKDSMGDTDAFWFGEHRDLAAAKRILTKFLERHGRPERIVIDGSRTNREAIVSYDTTNRLLDRSRRRLKPIRIRQGPYLNHRIEQIHRDASGPMLVSSRWTALVLFWVASSWSL</sequence>
<organism evidence="2 3">
    <name type="scientific">Microvirga alba</name>
    <dbReference type="NCBI Taxonomy" id="2791025"/>
    <lineage>
        <taxon>Bacteria</taxon>
        <taxon>Pseudomonadati</taxon>
        <taxon>Pseudomonadota</taxon>
        <taxon>Alphaproteobacteria</taxon>
        <taxon>Hyphomicrobiales</taxon>
        <taxon>Methylobacteriaceae</taxon>
        <taxon>Microvirga</taxon>
    </lineage>
</organism>
<protein>
    <submittedName>
        <fullName evidence="2">DDE-type integrase/transposase/recombinase</fullName>
    </submittedName>
</protein>
<proteinExistence type="predicted"/>
<gene>
    <name evidence="2" type="ORF">I2H38_19460</name>
</gene>
<keyword evidence="3" id="KW-1185">Reference proteome</keyword>
<accession>A0A931BT77</accession>